<dbReference type="InterPro" id="IPR003822">
    <property type="entry name" value="PAH"/>
</dbReference>
<dbReference type="RefSeq" id="XP_007394231.1">
    <property type="nucleotide sequence ID" value="XM_007394169.1"/>
</dbReference>
<dbReference type="KEGG" id="pco:PHACADRAFT_172101"/>
<feature type="compositionally biased region" description="Low complexity" evidence="8">
    <location>
        <begin position="778"/>
        <end position="795"/>
    </location>
</feature>
<protein>
    <recommendedName>
        <fullName evidence="9">Histone deacetylase interacting domain-containing protein</fullName>
    </recommendedName>
</protein>
<dbReference type="PANTHER" id="PTHR12346:SF0">
    <property type="entry name" value="SIN3A, ISOFORM G"/>
    <property type="match status" value="1"/>
</dbReference>
<dbReference type="FunFam" id="1.20.1160.11:FF:000001">
    <property type="entry name" value="Paired amphipathic helix protein Sin3"/>
    <property type="match status" value="1"/>
</dbReference>
<keyword evidence="5" id="KW-0804">Transcription</keyword>
<dbReference type="EMBL" id="JH930471">
    <property type="protein sequence ID" value="EKM56381.1"/>
    <property type="molecule type" value="Genomic_DNA"/>
</dbReference>
<evidence type="ECO:0000259" key="9">
    <source>
        <dbReference type="SMART" id="SM00761"/>
    </source>
</evidence>
<dbReference type="Pfam" id="PF08295">
    <property type="entry name" value="Sin3_corepress"/>
    <property type="match status" value="1"/>
</dbReference>
<keyword evidence="2" id="KW-0678">Repressor</keyword>
<evidence type="ECO:0000256" key="1">
    <source>
        <dbReference type="ARBA" id="ARBA00004123"/>
    </source>
</evidence>
<dbReference type="InterPro" id="IPR013194">
    <property type="entry name" value="HDAC_interact_dom"/>
</dbReference>
<feature type="domain" description="Histone deacetylase interacting" evidence="9">
    <location>
        <begin position="425"/>
        <end position="525"/>
    </location>
</feature>
<dbReference type="PANTHER" id="PTHR12346">
    <property type="entry name" value="SIN3B-RELATED"/>
    <property type="match status" value="1"/>
</dbReference>
<dbReference type="OrthoDB" id="10265969at2759"/>
<evidence type="ECO:0000313" key="10">
    <source>
        <dbReference type="EMBL" id="EKM56381.1"/>
    </source>
</evidence>
<feature type="region of interest" description="Disordered" evidence="8">
    <location>
        <begin position="724"/>
        <end position="823"/>
    </location>
</feature>
<dbReference type="InParanoid" id="K5V1L3"/>
<dbReference type="SUPFAM" id="SSF47762">
    <property type="entry name" value="PAH2 domain"/>
    <property type="match status" value="3"/>
</dbReference>
<evidence type="ECO:0000256" key="3">
    <source>
        <dbReference type="ARBA" id="ARBA00022737"/>
    </source>
</evidence>
<feature type="region of interest" description="Disordered" evidence="8">
    <location>
        <begin position="213"/>
        <end position="289"/>
    </location>
</feature>
<dbReference type="InterPro" id="IPR036600">
    <property type="entry name" value="PAH_sf"/>
</dbReference>
<feature type="compositionally biased region" description="Polar residues" evidence="8">
    <location>
        <begin position="222"/>
        <end position="237"/>
    </location>
</feature>
<feature type="region of interest" description="Disordered" evidence="8">
    <location>
        <begin position="1117"/>
        <end position="1166"/>
    </location>
</feature>
<dbReference type="GO" id="GO:0070822">
    <property type="term" value="C:Sin3-type complex"/>
    <property type="evidence" value="ECO:0007669"/>
    <property type="project" value="TreeGrafter"/>
</dbReference>
<dbReference type="AlphaFoldDB" id="K5V1L3"/>
<dbReference type="InterPro" id="IPR031693">
    <property type="entry name" value="Sin3_C"/>
</dbReference>
<dbReference type="HOGENOM" id="CLU_001360_2_2_1"/>
<dbReference type="Pfam" id="PF16879">
    <property type="entry name" value="Sin3a_C"/>
    <property type="match status" value="1"/>
</dbReference>
<keyword evidence="11" id="KW-1185">Reference proteome</keyword>
<dbReference type="Proteomes" id="UP000008370">
    <property type="component" value="Unassembled WGS sequence"/>
</dbReference>
<feature type="compositionally biased region" description="Low complexity" evidence="8">
    <location>
        <begin position="1130"/>
        <end position="1166"/>
    </location>
</feature>
<dbReference type="GO" id="GO:0003714">
    <property type="term" value="F:transcription corepressor activity"/>
    <property type="evidence" value="ECO:0007669"/>
    <property type="project" value="InterPro"/>
</dbReference>
<dbReference type="Pfam" id="PF02671">
    <property type="entry name" value="PAH"/>
    <property type="match status" value="3"/>
</dbReference>
<evidence type="ECO:0000256" key="4">
    <source>
        <dbReference type="ARBA" id="ARBA00023015"/>
    </source>
</evidence>
<gene>
    <name evidence="10" type="ORF">PHACADRAFT_172101</name>
</gene>
<dbReference type="STRING" id="650164.K5V1L3"/>
<evidence type="ECO:0000256" key="2">
    <source>
        <dbReference type="ARBA" id="ARBA00022491"/>
    </source>
</evidence>
<keyword evidence="6 7" id="KW-0539">Nucleus</keyword>
<evidence type="ECO:0000256" key="7">
    <source>
        <dbReference type="PROSITE-ProRule" id="PRU00810"/>
    </source>
</evidence>
<feature type="compositionally biased region" description="Polar residues" evidence="8">
    <location>
        <begin position="273"/>
        <end position="286"/>
    </location>
</feature>
<dbReference type="InterPro" id="IPR039774">
    <property type="entry name" value="Sin3-like"/>
</dbReference>
<proteinExistence type="predicted"/>
<dbReference type="SMART" id="SM00761">
    <property type="entry name" value="HDAC_interact"/>
    <property type="match status" value="1"/>
</dbReference>
<keyword evidence="4" id="KW-0805">Transcription regulation</keyword>
<sequence length="1166" mass="131849">MARPLNVTDALGYLDCVKQTFADQSDVYNRFLDIMKDFKSQFIDTPGVIERVSTLFRGYPTLIQGFNTFLPAGYRIECTTDGDNSDLITVTTPAGTTTQAIREPFPRPSMLGDVVIAAPGAVDAEQDIERALAYVQRVKNRYANDPQKYKAFLEILSPDELAGEDVLLRVERLFKADEDLMKGFYQFLPDRNLQQRTVARLDDMEEGTPLHLEARHRKKQDGASSGAATKVGSSSVPQKRKRKPAEKDKGEQEKDKHKEIVPKPGPSKRTKQQHVTSEAPSPSLAQLQAIPPSPMRTHAQAANQMHTQLSHNQIQQAPNGIQSVSLHSQVPPRYDDAQFFDRVKRVLENRETYNEFLKLVNLFTQDIIDTARLVHEARNYLGEGELMAQFREILGWDDRRERYAGSEDVWTRPTGVLDRPSRNQLSLRHGSYRKLPGSETNVVCSGRDEMCKSVLNDDWVSQPSFASEDAGFLAHKKNAYEEALHRSEEERHEYDFHIEAIHRTIQALEPFNSKINQMSPEEKATYKYRPQFQGAAKSIHLRVIKKVYGREAGVEVFQAMQDVPVVAIPLVLQRLKQKHDEWKRAQREWNKVWKEVDARNYYKSLDHQGITFKTTDKKALTPKAFVSQIEAARDEQMTKRAALVDPLFARTYPRHQLEYIIEDVDMLQDVLKLVCSFLDRTQGQISFTDRRKIESFLRSFVPLFLMVDPPAFNVVFVPKQDGADGESGELDVPMDDADAASVSSRGGRPGKNGAGDLRKRLLKSEQAKFSRRTRAQEATSPTSSRPASPALADAPLPEREPSPVANGEIPSTPPSPTDTRPMRKGTFFSNTHFYVLFRLLEVLYSRLHLFKDLAAETATEPSESYKSTPLADRLGMLADVTKLGDRVNDAEHFYELMLESCERLFDNELEQGAFEDQIRYMFGIQHGYKMFTIDKVAGAVVKQVQTILLDSKSLDLFDQLRRERDLPRPTTQDLTNLRRATEKVIGPDENLFRMVWLPESKIVTIQVLGKDDASFDDSEVQTGRWQAYMDSYVSPGDTAGLTLPVARKPFLKRTLRPGQTDQIEGDDALAIRICTRTYRLFYVAGTEDLLWRHSPSEELPEVSQRLRAQNARKKTWLEKFAARVQPPDPASATQAQAQTQPQPQNNSAAPAAATASPTAATSKSAS</sequence>
<feature type="compositionally biased region" description="Basic and acidic residues" evidence="8">
    <location>
        <begin position="756"/>
        <end position="768"/>
    </location>
</feature>
<evidence type="ECO:0000256" key="6">
    <source>
        <dbReference type="ARBA" id="ARBA00023242"/>
    </source>
</evidence>
<keyword evidence="3" id="KW-0677">Repeat</keyword>
<dbReference type="Gene3D" id="1.20.1160.11">
    <property type="entry name" value="Paired amphipathic helix"/>
    <property type="match status" value="3"/>
</dbReference>
<dbReference type="PROSITE" id="PS51477">
    <property type="entry name" value="PAH"/>
    <property type="match status" value="2"/>
</dbReference>
<comment type="subcellular location">
    <subcellularLocation>
        <location evidence="1 7">Nucleus</location>
    </subcellularLocation>
</comment>
<dbReference type="GeneID" id="18909578"/>
<dbReference type="GO" id="GO:0000122">
    <property type="term" value="P:negative regulation of transcription by RNA polymerase II"/>
    <property type="evidence" value="ECO:0007669"/>
    <property type="project" value="TreeGrafter"/>
</dbReference>
<reference evidence="10 11" key="1">
    <citation type="journal article" date="2012" name="BMC Genomics">
        <title>Comparative genomics of the white-rot fungi, Phanerochaete carnosa and P. chrysosporium, to elucidate the genetic basis of the distinct wood types they colonize.</title>
        <authorList>
            <person name="Suzuki H."/>
            <person name="MacDonald J."/>
            <person name="Syed K."/>
            <person name="Salamov A."/>
            <person name="Hori C."/>
            <person name="Aerts A."/>
            <person name="Henrissat B."/>
            <person name="Wiebenga A."/>
            <person name="vanKuyk P.A."/>
            <person name="Barry K."/>
            <person name="Lindquist E."/>
            <person name="LaButti K."/>
            <person name="Lapidus A."/>
            <person name="Lucas S."/>
            <person name="Coutinho P."/>
            <person name="Gong Y."/>
            <person name="Samejima M."/>
            <person name="Mahadevan R."/>
            <person name="Abou-Zaid M."/>
            <person name="de Vries R.P."/>
            <person name="Igarashi K."/>
            <person name="Yadav J.S."/>
            <person name="Grigoriev I.V."/>
            <person name="Master E.R."/>
        </authorList>
    </citation>
    <scope>NUCLEOTIDE SEQUENCE [LARGE SCALE GENOMIC DNA]</scope>
    <source>
        <strain evidence="10 11">HHB-10118-sp</strain>
    </source>
</reference>
<feature type="compositionally biased region" description="Basic and acidic residues" evidence="8">
    <location>
        <begin position="245"/>
        <end position="261"/>
    </location>
</feature>
<dbReference type="FunCoup" id="K5V1L3">
    <property type="interactions" value="639"/>
</dbReference>
<dbReference type="FunFam" id="1.20.1160.11:FF:000002">
    <property type="entry name" value="Paired amphipathic helix protein SIN3"/>
    <property type="match status" value="1"/>
</dbReference>
<accession>K5V1L3</accession>
<name>K5V1L3_PHACS</name>
<evidence type="ECO:0000256" key="5">
    <source>
        <dbReference type="ARBA" id="ARBA00023163"/>
    </source>
</evidence>
<evidence type="ECO:0000313" key="11">
    <source>
        <dbReference type="Proteomes" id="UP000008370"/>
    </source>
</evidence>
<organism evidence="10 11">
    <name type="scientific">Phanerochaete carnosa (strain HHB-10118-sp)</name>
    <name type="common">White-rot fungus</name>
    <name type="synonym">Peniophora carnosa</name>
    <dbReference type="NCBI Taxonomy" id="650164"/>
    <lineage>
        <taxon>Eukaryota</taxon>
        <taxon>Fungi</taxon>
        <taxon>Dikarya</taxon>
        <taxon>Basidiomycota</taxon>
        <taxon>Agaricomycotina</taxon>
        <taxon>Agaricomycetes</taxon>
        <taxon>Polyporales</taxon>
        <taxon>Phanerochaetaceae</taxon>
        <taxon>Phanerochaete</taxon>
    </lineage>
</organism>
<evidence type="ECO:0000256" key="8">
    <source>
        <dbReference type="SAM" id="MobiDB-lite"/>
    </source>
</evidence>
<feature type="compositionally biased region" description="Acidic residues" evidence="8">
    <location>
        <begin position="724"/>
        <end position="738"/>
    </location>
</feature>